<evidence type="ECO:0000256" key="1">
    <source>
        <dbReference type="SAM" id="Phobius"/>
    </source>
</evidence>
<name>A0AAN6SLR2_9PEZI</name>
<dbReference type="Pfam" id="PF05686">
    <property type="entry name" value="Glyco_transf_90"/>
    <property type="match status" value="1"/>
</dbReference>
<keyword evidence="1" id="KW-0472">Membrane</keyword>
<reference evidence="4" key="1">
    <citation type="journal article" date="2023" name="Mol. Phylogenet. Evol.">
        <title>Genome-scale phylogeny and comparative genomics of the fungal order Sordariales.</title>
        <authorList>
            <person name="Hensen N."/>
            <person name="Bonometti L."/>
            <person name="Westerberg I."/>
            <person name="Brannstrom I.O."/>
            <person name="Guillou S."/>
            <person name="Cros-Aarteil S."/>
            <person name="Calhoun S."/>
            <person name="Haridas S."/>
            <person name="Kuo A."/>
            <person name="Mondo S."/>
            <person name="Pangilinan J."/>
            <person name="Riley R."/>
            <person name="LaButti K."/>
            <person name="Andreopoulos B."/>
            <person name="Lipzen A."/>
            <person name="Chen C."/>
            <person name="Yan M."/>
            <person name="Daum C."/>
            <person name="Ng V."/>
            <person name="Clum A."/>
            <person name="Steindorff A."/>
            <person name="Ohm R.A."/>
            <person name="Martin F."/>
            <person name="Silar P."/>
            <person name="Natvig D.O."/>
            <person name="Lalanne C."/>
            <person name="Gautier V."/>
            <person name="Ament-Velasquez S.L."/>
            <person name="Kruys A."/>
            <person name="Hutchinson M.I."/>
            <person name="Powell A.J."/>
            <person name="Barry K."/>
            <person name="Miller A.N."/>
            <person name="Grigoriev I.V."/>
            <person name="Debuchy R."/>
            <person name="Gladieux P."/>
            <person name="Hiltunen Thoren M."/>
            <person name="Johannesson H."/>
        </authorList>
    </citation>
    <scope>NUCLEOTIDE SEQUENCE [LARGE SCALE GENOMIC DNA]</scope>
    <source>
        <strain evidence="4">CBS 284.82</strain>
    </source>
</reference>
<evidence type="ECO:0000259" key="2">
    <source>
        <dbReference type="SMART" id="SM00672"/>
    </source>
</evidence>
<evidence type="ECO:0000313" key="4">
    <source>
        <dbReference type="Proteomes" id="UP001303115"/>
    </source>
</evidence>
<evidence type="ECO:0000313" key="3">
    <source>
        <dbReference type="EMBL" id="KAK4032309.1"/>
    </source>
</evidence>
<feature type="domain" description="Glycosyl transferase CAP10" evidence="2">
    <location>
        <begin position="298"/>
        <end position="602"/>
    </location>
</feature>
<dbReference type="InterPro" id="IPR006598">
    <property type="entry name" value="CAP10"/>
</dbReference>
<dbReference type="AlphaFoldDB" id="A0AAN6SLR2"/>
<keyword evidence="4" id="KW-1185">Reference proteome</keyword>
<dbReference type="InterPro" id="IPR051091">
    <property type="entry name" value="O-Glucosyltr/Glycosyltrsf_90"/>
</dbReference>
<keyword evidence="1" id="KW-0812">Transmembrane</keyword>
<organism evidence="3 4">
    <name type="scientific">Parachaetomium inaequale</name>
    <dbReference type="NCBI Taxonomy" id="2588326"/>
    <lineage>
        <taxon>Eukaryota</taxon>
        <taxon>Fungi</taxon>
        <taxon>Dikarya</taxon>
        <taxon>Ascomycota</taxon>
        <taxon>Pezizomycotina</taxon>
        <taxon>Sordariomycetes</taxon>
        <taxon>Sordariomycetidae</taxon>
        <taxon>Sordariales</taxon>
        <taxon>Chaetomiaceae</taxon>
        <taxon>Parachaetomium</taxon>
    </lineage>
</organism>
<dbReference type="Proteomes" id="UP001303115">
    <property type="component" value="Unassembled WGS sequence"/>
</dbReference>
<sequence length="613" mass="68533">MAFPRRPSAVLRYVIPALLLALTFYILTGPTNIFQPDRLLSTARGSGHGATSHPIDGLILAAEKEFTDKLAKATETLPDAAAAYRKRRGRHPPPGFDKWHAFAKEKNAVIVEDFWDQIYHDLEPFWALRPAQIRRDAREFEMRIEVRDGKASSGSDWFWTKIWLDMIRTIEHLLPDMDLALNAMDEPRVVVPWEEIDGYVRKAAETRRMAGVKSVVSEFEKLPPPGQAPPEEGEAVEHTWEREKHYWLIARRGCAPTSAARQAPVVADFDQTPAIAGPSTLAHMQNGYVANYTLSTTFCHQPDLQALEGCLVEPLSVSATASLLPIFGGSKLAVNNDILLPAPMYWNEEERFMGAEGADIPWDTKEPTAIWRGVATGGLNRATNWRAFQRHRFVAMNNATQLTLASSSSSPAGKAAAAAGAAANFAPPDTKLYPTLPPNLPNWITSTTNIAFTDLMCAHKGFEPSCNYTAPYFAPTEGLPMAKQFGHKILPDIDGNSFSGRYLGFLRSTSLPVKATLWREWHDARLVAWKHFVPMDNRFGDWYGVLEYFLGGGKGNEKGRDEVAERIAMAGREWAGKVLRKEDMQVYVLRLLLEYARVGDRRREVMGWVGDLR</sequence>
<dbReference type="EMBL" id="MU854624">
    <property type="protein sequence ID" value="KAK4032309.1"/>
    <property type="molecule type" value="Genomic_DNA"/>
</dbReference>
<proteinExistence type="predicted"/>
<dbReference type="SMART" id="SM00672">
    <property type="entry name" value="CAP10"/>
    <property type="match status" value="1"/>
</dbReference>
<protein>
    <recommendedName>
        <fullName evidence="2">Glycosyl transferase CAP10 domain-containing protein</fullName>
    </recommendedName>
</protein>
<accession>A0AAN6SLR2</accession>
<dbReference type="PANTHER" id="PTHR12203">
    <property type="entry name" value="KDEL LYS-ASP-GLU-LEU CONTAINING - RELATED"/>
    <property type="match status" value="1"/>
</dbReference>
<dbReference type="PANTHER" id="PTHR12203:SF22">
    <property type="entry name" value="CAPSULE ASSOCIATED PROTEIN"/>
    <property type="match status" value="1"/>
</dbReference>
<feature type="transmembrane region" description="Helical" evidence="1">
    <location>
        <begin position="9"/>
        <end position="27"/>
    </location>
</feature>
<comment type="caution">
    <text evidence="3">The sequence shown here is derived from an EMBL/GenBank/DDBJ whole genome shotgun (WGS) entry which is preliminary data.</text>
</comment>
<keyword evidence="1" id="KW-1133">Transmembrane helix</keyword>
<gene>
    <name evidence="3" type="ORF">C8A01DRAFT_20598</name>
</gene>